<evidence type="ECO:0000256" key="3">
    <source>
        <dbReference type="ARBA" id="ARBA00022475"/>
    </source>
</evidence>
<feature type="domain" description="Mechanosensitive ion channel transmembrane helices 2/3" evidence="10">
    <location>
        <begin position="138"/>
        <end position="179"/>
    </location>
</feature>
<evidence type="ECO:0000259" key="8">
    <source>
        <dbReference type="Pfam" id="PF00924"/>
    </source>
</evidence>
<dbReference type="Pfam" id="PF21088">
    <property type="entry name" value="MS_channel_1st"/>
    <property type="match status" value="1"/>
</dbReference>
<dbReference type="InterPro" id="IPR045042">
    <property type="entry name" value="YnaI-like"/>
</dbReference>
<feature type="domain" description="Mechanosensitive ion channel MscS C-terminal" evidence="9">
    <location>
        <begin position="254"/>
        <end position="340"/>
    </location>
</feature>
<dbReference type="Gene3D" id="2.30.30.60">
    <property type="match status" value="1"/>
</dbReference>
<dbReference type="SUPFAM" id="SSF82689">
    <property type="entry name" value="Mechanosensitive channel protein MscS (YggB), C-terminal domain"/>
    <property type="match status" value="1"/>
</dbReference>
<name>A0ABS7KBT3_9BACI</name>
<dbReference type="RefSeq" id="WP_221875764.1">
    <property type="nucleotide sequence ID" value="NZ_JACWFH010000038.1"/>
</dbReference>
<dbReference type="InterPro" id="IPR006685">
    <property type="entry name" value="MscS_channel_2nd"/>
</dbReference>
<dbReference type="Proteomes" id="UP000769780">
    <property type="component" value="Unassembled WGS sequence"/>
</dbReference>
<dbReference type="InterPro" id="IPR049278">
    <property type="entry name" value="MS_channel_C"/>
</dbReference>
<evidence type="ECO:0000313" key="12">
    <source>
        <dbReference type="Proteomes" id="UP000769780"/>
    </source>
</evidence>
<evidence type="ECO:0000256" key="5">
    <source>
        <dbReference type="ARBA" id="ARBA00022989"/>
    </source>
</evidence>
<comment type="caution">
    <text evidence="11">The sequence shown here is derived from an EMBL/GenBank/DDBJ whole genome shotgun (WGS) entry which is preliminary data.</text>
</comment>
<feature type="domain" description="Mechanosensitive ion channel MscS" evidence="8">
    <location>
        <begin position="181"/>
        <end position="247"/>
    </location>
</feature>
<accession>A0ABS7KBT3</accession>
<dbReference type="Gene3D" id="3.30.70.100">
    <property type="match status" value="1"/>
</dbReference>
<dbReference type="InterPro" id="IPR049142">
    <property type="entry name" value="MS_channel_1st"/>
</dbReference>
<evidence type="ECO:0000256" key="7">
    <source>
        <dbReference type="SAM" id="Phobius"/>
    </source>
</evidence>
<dbReference type="Pfam" id="PF00924">
    <property type="entry name" value="MS_channel_2nd"/>
    <property type="match status" value="1"/>
</dbReference>
<dbReference type="InterPro" id="IPR023408">
    <property type="entry name" value="MscS_beta-dom_sf"/>
</dbReference>
<sequence length="367" mass="41767">MFILGTWVSYEVLENIAISMGIFILFMIFRKIFSRYVFKFLLWVVKKAPSDFFSQVMLAFEKPLQWVFLILGVSLSAEYLPYFNENNPLYLSLIRSSLIFLIGWGLVNLSSSSSIFFKNLNNKYSMEIDEILIPFLSKALKVIIVAICFSIIAQEFGYNISGFVAGLGIGGLAISLAAKDALGNLVGGVVIISERPFSIGDWIMTPSVEGTVEDISFRSTKVRTFAQALVTVPNSTLANENITNWSKMGKRQISFNLRVSYDTPRGKLEDVVKQLKYLVTQHEEIDPETIFTTFDKYSENGYEIFLYFFTKTTVWGEFLRIKEEINFEIMKILENEGVSIAVPARKLYAETRKEDQFRAGSVYENGE</sequence>
<dbReference type="PANTHER" id="PTHR43634">
    <property type="entry name" value="OW CONDUCTANCE MECHANOSENSITIVE CHANNEL"/>
    <property type="match status" value="1"/>
</dbReference>
<proteinExistence type="inferred from homology"/>
<dbReference type="SUPFAM" id="SSF50182">
    <property type="entry name" value="Sm-like ribonucleoproteins"/>
    <property type="match status" value="1"/>
</dbReference>
<keyword evidence="5 7" id="KW-1133">Transmembrane helix</keyword>
<evidence type="ECO:0000313" key="11">
    <source>
        <dbReference type="EMBL" id="MBY0099545.1"/>
    </source>
</evidence>
<dbReference type="SUPFAM" id="SSF82861">
    <property type="entry name" value="Mechanosensitive channel protein MscS (YggB), transmembrane region"/>
    <property type="match status" value="1"/>
</dbReference>
<evidence type="ECO:0000259" key="10">
    <source>
        <dbReference type="Pfam" id="PF21088"/>
    </source>
</evidence>
<dbReference type="PANTHER" id="PTHR43634:SF2">
    <property type="entry name" value="LOW CONDUCTANCE MECHANOSENSITIVE CHANNEL YNAI"/>
    <property type="match status" value="1"/>
</dbReference>
<keyword evidence="6 7" id="KW-0472">Membrane</keyword>
<evidence type="ECO:0000256" key="6">
    <source>
        <dbReference type="ARBA" id="ARBA00023136"/>
    </source>
</evidence>
<feature type="transmembrane region" description="Helical" evidence="7">
    <location>
        <begin position="64"/>
        <end position="83"/>
    </location>
</feature>
<protein>
    <submittedName>
        <fullName evidence="11">Mechanosensitive ion channel family protein</fullName>
    </submittedName>
</protein>
<evidence type="ECO:0000256" key="4">
    <source>
        <dbReference type="ARBA" id="ARBA00022692"/>
    </source>
</evidence>
<evidence type="ECO:0000259" key="9">
    <source>
        <dbReference type="Pfam" id="PF21082"/>
    </source>
</evidence>
<feature type="transmembrane region" description="Helical" evidence="7">
    <location>
        <begin position="89"/>
        <end position="110"/>
    </location>
</feature>
<dbReference type="Gene3D" id="1.10.287.1260">
    <property type="match status" value="1"/>
</dbReference>
<feature type="transmembrane region" description="Helical" evidence="7">
    <location>
        <begin position="131"/>
        <end position="152"/>
    </location>
</feature>
<keyword evidence="12" id="KW-1185">Reference proteome</keyword>
<keyword evidence="3" id="KW-1003">Cell membrane</keyword>
<dbReference type="Pfam" id="PF21082">
    <property type="entry name" value="MS_channel_3rd"/>
    <property type="match status" value="1"/>
</dbReference>
<feature type="transmembrane region" description="Helical" evidence="7">
    <location>
        <begin position="12"/>
        <end position="29"/>
    </location>
</feature>
<gene>
    <name evidence="11" type="ORF">H0185_22600</name>
</gene>
<feature type="transmembrane region" description="Helical" evidence="7">
    <location>
        <begin position="158"/>
        <end position="178"/>
    </location>
</feature>
<keyword evidence="4 7" id="KW-0812">Transmembrane</keyword>
<dbReference type="InterPro" id="IPR011014">
    <property type="entry name" value="MscS_channel_TM-2"/>
</dbReference>
<comment type="subcellular location">
    <subcellularLocation>
        <location evidence="1">Cell membrane</location>
        <topology evidence="1">Multi-pass membrane protein</topology>
    </subcellularLocation>
</comment>
<reference evidence="11 12" key="1">
    <citation type="submission" date="2020-07" db="EMBL/GenBank/DDBJ databases">
        <title>Fungal Genomes of the International Space Station.</title>
        <authorList>
            <person name="Seuylemezian A."/>
            <person name="Singh N.K."/>
            <person name="Wood J."/>
            <person name="Venkateswaran K."/>
        </authorList>
    </citation>
    <scope>NUCLEOTIDE SEQUENCE [LARGE SCALE GENOMIC DNA]</scope>
    <source>
        <strain evidence="11 12">PL-B2</strain>
    </source>
</reference>
<comment type="similarity">
    <text evidence="2">Belongs to the MscS (TC 1.A.23) family.</text>
</comment>
<dbReference type="InterPro" id="IPR010920">
    <property type="entry name" value="LSM_dom_sf"/>
</dbReference>
<organism evidence="11 12">
    <name type="scientific">Mesobacillus maritimus</name>
    <dbReference type="NCBI Taxonomy" id="1643336"/>
    <lineage>
        <taxon>Bacteria</taxon>
        <taxon>Bacillati</taxon>
        <taxon>Bacillota</taxon>
        <taxon>Bacilli</taxon>
        <taxon>Bacillales</taxon>
        <taxon>Bacillaceae</taxon>
        <taxon>Mesobacillus</taxon>
    </lineage>
</organism>
<dbReference type="EMBL" id="JACWFH010000038">
    <property type="protein sequence ID" value="MBY0099545.1"/>
    <property type="molecule type" value="Genomic_DNA"/>
</dbReference>
<evidence type="ECO:0000256" key="2">
    <source>
        <dbReference type="ARBA" id="ARBA00008017"/>
    </source>
</evidence>
<dbReference type="InterPro" id="IPR011066">
    <property type="entry name" value="MscS_channel_C_sf"/>
</dbReference>
<evidence type="ECO:0000256" key="1">
    <source>
        <dbReference type="ARBA" id="ARBA00004651"/>
    </source>
</evidence>